<evidence type="ECO:0008006" key="3">
    <source>
        <dbReference type="Google" id="ProtNLM"/>
    </source>
</evidence>
<dbReference type="EMBL" id="DWWI01000248">
    <property type="protein sequence ID" value="HJC44321.1"/>
    <property type="molecule type" value="Genomic_DNA"/>
</dbReference>
<reference evidence="1" key="1">
    <citation type="journal article" date="2021" name="PeerJ">
        <title>Extensive microbial diversity within the chicken gut microbiome revealed by metagenomics and culture.</title>
        <authorList>
            <person name="Gilroy R."/>
            <person name="Ravi A."/>
            <person name="Getino M."/>
            <person name="Pursley I."/>
            <person name="Horton D.L."/>
            <person name="Alikhan N.F."/>
            <person name="Baker D."/>
            <person name="Gharbi K."/>
            <person name="Hall N."/>
            <person name="Watson M."/>
            <person name="Adriaenssens E.M."/>
            <person name="Foster-Nyarko E."/>
            <person name="Jarju S."/>
            <person name="Secka A."/>
            <person name="Antonio M."/>
            <person name="Oren A."/>
            <person name="Chaudhuri R.R."/>
            <person name="La Ragione R."/>
            <person name="Hildebrand F."/>
            <person name="Pallen M.J."/>
        </authorList>
    </citation>
    <scope>NUCLEOTIDE SEQUENCE</scope>
    <source>
        <strain evidence="1">CHK165-2605</strain>
    </source>
</reference>
<evidence type="ECO:0000313" key="2">
    <source>
        <dbReference type="Proteomes" id="UP000823895"/>
    </source>
</evidence>
<protein>
    <recommendedName>
        <fullName evidence="3">Tetratricopeptide repeat protein</fullName>
    </recommendedName>
</protein>
<sequence length="206" mass="24383">MVCYKILKSFKEFDDILQQQCDPKQYLEVISYGVSYGKELRLKGYQKSVFQLMQQRYALALMVNAQLEESRRFLNEGWIGKKKAGIYKNTVFNLDLVEAYQQQDVERYSELYNRAGRSFKKNRLFGVQKLFLEHQYKQAADILEGYKVKTAYNNVIRSQLLGQCYDNLGDRKRAEECMRYVLEYGNTMPAKAMAEEWLTHNREQLV</sequence>
<organism evidence="1 2">
    <name type="scientific">Candidatus Mediterraneibacter gallistercoris</name>
    <dbReference type="NCBI Taxonomy" id="2838671"/>
    <lineage>
        <taxon>Bacteria</taxon>
        <taxon>Bacillati</taxon>
        <taxon>Bacillota</taxon>
        <taxon>Clostridia</taxon>
        <taxon>Lachnospirales</taxon>
        <taxon>Lachnospiraceae</taxon>
        <taxon>Mediterraneibacter</taxon>
    </lineage>
</organism>
<dbReference type="Proteomes" id="UP000823895">
    <property type="component" value="Unassembled WGS sequence"/>
</dbReference>
<comment type="caution">
    <text evidence="1">The sequence shown here is derived from an EMBL/GenBank/DDBJ whole genome shotgun (WGS) entry which is preliminary data.</text>
</comment>
<reference evidence="1" key="2">
    <citation type="submission" date="2021-04" db="EMBL/GenBank/DDBJ databases">
        <authorList>
            <person name="Gilroy R."/>
        </authorList>
    </citation>
    <scope>NUCLEOTIDE SEQUENCE</scope>
    <source>
        <strain evidence="1">CHK165-2605</strain>
    </source>
</reference>
<evidence type="ECO:0000313" key="1">
    <source>
        <dbReference type="EMBL" id="HJC44321.1"/>
    </source>
</evidence>
<dbReference type="AlphaFoldDB" id="A0A9D2P6J9"/>
<accession>A0A9D2P6J9</accession>
<name>A0A9D2P6J9_9FIRM</name>
<proteinExistence type="predicted"/>
<gene>
    <name evidence="1" type="ORF">H9756_11730</name>
</gene>